<evidence type="ECO:0000256" key="1">
    <source>
        <dbReference type="ARBA" id="ARBA00022946"/>
    </source>
</evidence>
<feature type="domain" description="Staygreen protein" evidence="2">
    <location>
        <begin position="5"/>
        <end position="150"/>
    </location>
</feature>
<accession>A0ABS4RDG5</accession>
<proteinExistence type="predicted"/>
<protein>
    <recommendedName>
        <fullName evidence="2">Staygreen protein domain-containing protein</fullName>
    </recommendedName>
</protein>
<comment type="caution">
    <text evidence="3">The sequence shown here is derived from an EMBL/GenBank/DDBJ whole genome shotgun (WGS) entry which is preliminary data.</text>
</comment>
<dbReference type="Pfam" id="PF12638">
    <property type="entry name" value="Staygreen"/>
    <property type="match status" value="1"/>
</dbReference>
<gene>
    <name evidence="3" type="ORF">J2Z40_000435</name>
</gene>
<name>A0ABS4RDG5_9BACI</name>
<organism evidence="3 4">
    <name type="scientific">Cytobacillus eiseniae</name>
    <dbReference type="NCBI Taxonomy" id="762947"/>
    <lineage>
        <taxon>Bacteria</taxon>
        <taxon>Bacillati</taxon>
        <taxon>Bacillota</taxon>
        <taxon>Bacilli</taxon>
        <taxon>Bacillales</taxon>
        <taxon>Bacillaceae</taxon>
        <taxon>Cytobacillus</taxon>
    </lineage>
</organism>
<sequence length="160" mass="19263">MMSNWDPAKISVNYLPPATEFRPVDRRKYTWTQSKTTEESFLSIGYQYDYNAIHMKYRDEVLAEWIPQMGQYVLSGKLFISDNTFDEKYARIRFMIFEREVKMALAAMINGDRTFFANYPWLLDSPIYIHFQSNFEEYNKMIYFETPRQYLNETIQAVET</sequence>
<evidence type="ECO:0000313" key="3">
    <source>
        <dbReference type="EMBL" id="MBP2239882.1"/>
    </source>
</evidence>
<reference evidence="3 4" key="1">
    <citation type="submission" date="2021-03" db="EMBL/GenBank/DDBJ databases">
        <title>Genomic Encyclopedia of Type Strains, Phase IV (KMG-IV): sequencing the most valuable type-strain genomes for metagenomic binning, comparative biology and taxonomic classification.</title>
        <authorList>
            <person name="Goeker M."/>
        </authorList>
    </citation>
    <scope>NUCLEOTIDE SEQUENCE [LARGE SCALE GENOMIC DNA]</scope>
    <source>
        <strain evidence="3 4">DSM 26675</strain>
    </source>
</reference>
<dbReference type="PANTHER" id="PTHR31750">
    <property type="entry name" value="PROTEIN STAY-GREEN 1, CHLOROPLASTIC-RELATED"/>
    <property type="match status" value="1"/>
</dbReference>
<keyword evidence="4" id="KW-1185">Reference proteome</keyword>
<dbReference type="PANTHER" id="PTHR31750:SF4">
    <property type="entry name" value="LP06106P"/>
    <property type="match status" value="1"/>
</dbReference>
<dbReference type="RefSeq" id="WP_245349935.1">
    <property type="nucleotide sequence ID" value="NZ_JAGIKZ010000001.1"/>
</dbReference>
<dbReference type="EMBL" id="JAGIKZ010000001">
    <property type="protein sequence ID" value="MBP2239882.1"/>
    <property type="molecule type" value="Genomic_DNA"/>
</dbReference>
<evidence type="ECO:0000259" key="2">
    <source>
        <dbReference type="Pfam" id="PF12638"/>
    </source>
</evidence>
<evidence type="ECO:0000313" key="4">
    <source>
        <dbReference type="Proteomes" id="UP001519293"/>
    </source>
</evidence>
<dbReference type="Proteomes" id="UP001519293">
    <property type="component" value="Unassembled WGS sequence"/>
</dbReference>
<dbReference type="InterPro" id="IPR024438">
    <property type="entry name" value="Staygreen"/>
</dbReference>
<keyword evidence="1" id="KW-0809">Transit peptide</keyword>